<dbReference type="PROSITE" id="PS50109">
    <property type="entry name" value="HIS_KIN"/>
    <property type="match status" value="1"/>
</dbReference>
<evidence type="ECO:0000256" key="3">
    <source>
        <dbReference type="ARBA" id="ARBA00022553"/>
    </source>
</evidence>
<evidence type="ECO:0000259" key="9">
    <source>
        <dbReference type="PROSITE" id="PS50109"/>
    </source>
</evidence>
<keyword evidence="8" id="KW-1133">Transmembrane helix</keyword>
<dbReference type="PANTHER" id="PTHR41523:SF8">
    <property type="entry name" value="ETHYLENE RESPONSE SENSOR PROTEIN"/>
    <property type="match status" value="1"/>
</dbReference>
<keyword evidence="7" id="KW-0067">ATP-binding</keyword>
<evidence type="ECO:0000256" key="7">
    <source>
        <dbReference type="ARBA" id="ARBA00022840"/>
    </source>
</evidence>
<keyword evidence="3" id="KW-0597">Phosphoprotein</keyword>
<dbReference type="Pfam" id="PF02518">
    <property type="entry name" value="HATPase_c"/>
    <property type="match status" value="1"/>
</dbReference>
<dbReference type="Gene3D" id="3.30.450.20">
    <property type="entry name" value="PAS domain"/>
    <property type="match status" value="1"/>
</dbReference>
<keyword evidence="8" id="KW-0812">Transmembrane</keyword>
<keyword evidence="6 10" id="KW-0418">Kinase</keyword>
<feature type="domain" description="Histidine kinase" evidence="9">
    <location>
        <begin position="72"/>
        <end position="264"/>
    </location>
</feature>
<dbReference type="InterPro" id="IPR011495">
    <property type="entry name" value="Sig_transdc_His_kin_sub2_dim/P"/>
</dbReference>
<dbReference type="InterPro" id="IPR036890">
    <property type="entry name" value="HATPase_C_sf"/>
</dbReference>
<keyword evidence="8" id="KW-0472">Membrane</keyword>
<evidence type="ECO:0000313" key="10">
    <source>
        <dbReference type="EMBL" id="GEO41528.1"/>
    </source>
</evidence>
<comment type="caution">
    <text evidence="10">The sequence shown here is derived from an EMBL/GenBank/DDBJ whole genome shotgun (WGS) entry which is preliminary data.</text>
</comment>
<dbReference type="GO" id="GO:0005524">
    <property type="term" value="F:ATP binding"/>
    <property type="evidence" value="ECO:0007669"/>
    <property type="project" value="UniProtKB-KW"/>
</dbReference>
<dbReference type="InterPro" id="IPR005467">
    <property type="entry name" value="His_kinase_dom"/>
</dbReference>
<evidence type="ECO:0000256" key="2">
    <source>
        <dbReference type="ARBA" id="ARBA00012438"/>
    </source>
</evidence>
<dbReference type="Pfam" id="PF07568">
    <property type="entry name" value="HisKA_2"/>
    <property type="match status" value="1"/>
</dbReference>
<dbReference type="Proteomes" id="UP000321523">
    <property type="component" value="Unassembled WGS sequence"/>
</dbReference>
<dbReference type="InterPro" id="IPR003594">
    <property type="entry name" value="HATPase_dom"/>
</dbReference>
<dbReference type="EMBL" id="BJYZ01000029">
    <property type="protein sequence ID" value="GEO41528.1"/>
    <property type="molecule type" value="Genomic_DNA"/>
</dbReference>
<protein>
    <recommendedName>
        <fullName evidence="2">histidine kinase</fullName>
        <ecNumber evidence="2">2.7.13.3</ecNumber>
    </recommendedName>
</protein>
<dbReference type="SUPFAM" id="SSF55874">
    <property type="entry name" value="ATPase domain of HSP90 chaperone/DNA topoisomerase II/histidine kinase"/>
    <property type="match status" value="1"/>
</dbReference>
<evidence type="ECO:0000256" key="6">
    <source>
        <dbReference type="ARBA" id="ARBA00022777"/>
    </source>
</evidence>
<dbReference type="AlphaFoldDB" id="A0A512DYH6"/>
<evidence type="ECO:0000256" key="1">
    <source>
        <dbReference type="ARBA" id="ARBA00000085"/>
    </source>
</evidence>
<reference evidence="10 11" key="1">
    <citation type="submission" date="2019-07" db="EMBL/GenBank/DDBJ databases">
        <title>Whole genome shotgun sequence of Skermanella aerolata NBRC 106429.</title>
        <authorList>
            <person name="Hosoyama A."/>
            <person name="Uohara A."/>
            <person name="Ohji S."/>
            <person name="Ichikawa N."/>
        </authorList>
    </citation>
    <scope>NUCLEOTIDE SEQUENCE [LARGE SCALE GENOMIC DNA]</scope>
    <source>
        <strain evidence="10 11">NBRC 106429</strain>
    </source>
</reference>
<keyword evidence="11" id="KW-1185">Reference proteome</keyword>
<dbReference type="SMART" id="SM00387">
    <property type="entry name" value="HATPase_c"/>
    <property type="match status" value="1"/>
</dbReference>
<feature type="transmembrane region" description="Helical" evidence="8">
    <location>
        <begin position="25"/>
        <end position="46"/>
    </location>
</feature>
<gene>
    <name evidence="10" type="primary">narX</name>
    <name evidence="10" type="ORF">SAE02_56760</name>
</gene>
<evidence type="ECO:0000256" key="4">
    <source>
        <dbReference type="ARBA" id="ARBA00022679"/>
    </source>
</evidence>
<accession>A0A512DYH6</accession>
<dbReference type="Gene3D" id="3.30.565.10">
    <property type="entry name" value="Histidine kinase-like ATPase, C-terminal domain"/>
    <property type="match status" value="1"/>
</dbReference>
<keyword evidence="4" id="KW-0808">Transferase</keyword>
<organism evidence="10 11">
    <name type="scientific">Skermanella aerolata</name>
    <dbReference type="NCBI Taxonomy" id="393310"/>
    <lineage>
        <taxon>Bacteria</taxon>
        <taxon>Pseudomonadati</taxon>
        <taxon>Pseudomonadota</taxon>
        <taxon>Alphaproteobacteria</taxon>
        <taxon>Rhodospirillales</taxon>
        <taxon>Azospirillaceae</taxon>
        <taxon>Skermanella</taxon>
    </lineage>
</organism>
<comment type="catalytic activity">
    <reaction evidence="1">
        <text>ATP + protein L-histidine = ADP + protein N-phospho-L-histidine.</text>
        <dbReference type="EC" id="2.7.13.3"/>
    </reaction>
</comment>
<keyword evidence="5" id="KW-0547">Nucleotide-binding</keyword>
<evidence type="ECO:0000256" key="8">
    <source>
        <dbReference type="SAM" id="Phobius"/>
    </source>
</evidence>
<name>A0A512DYH6_9PROT</name>
<dbReference type="GO" id="GO:0004673">
    <property type="term" value="F:protein histidine kinase activity"/>
    <property type="evidence" value="ECO:0007669"/>
    <property type="project" value="UniProtKB-EC"/>
</dbReference>
<dbReference type="EC" id="2.7.13.3" evidence="2"/>
<evidence type="ECO:0000313" key="11">
    <source>
        <dbReference type="Proteomes" id="UP000321523"/>
    </source>
</evidence>
<proteinExistence type="predicted"/>
<sequence>MVCGLAALYFFIQPYHSFVLDYGGAVAMAFYSCVVAIDIALIHGITRSLERLRQERNRSADLSRRAEIMFAELQHRVSNNLQTVAGLLLLQESEIEDAKARHALQEARNRITLLGKLHRKLHDSSLATVDFGAFLEELSRDVIQAAGVKGVECAVSTNGVDVSPRQFIPLALIMTELLSNSLEHGFADGRCGTVRIACGKAAAPGEFILSVEDDGAGLPPGFDLQKTRSLGLYIAKSLAQQIGGHLSMTSDRGTRSTLRFPASA</sequence>
<dbReference type="PANTHER" id="PTHR41523">
    <property type="entry name" value="TWO-COMPONENT SYSTEM SENSOR PROTEIN"/>
    <property type="match status" value="1"/>
</dbReference>
<evidence type="ECO:0000256" key="5">
    <source>
        <dbReference type="ARBA" id="ARBA00022741"/>
    </source>
</evidence>